<feature type="compositionally biased region" description="Basic and acidic residues" evidence="1">
    <location>
        <begin position="95"/>
        <end position="116"/>
    </location>
</feature>
<reference evidence="2 3" key="1">
    <citation type="journal article" date="2020" name="BMC Genomics">
        <title>Intraspecific diversification of the crop wild relative Brassica cretica Lam. using demographic model selection.</title>
        <authorList>
            <person name="Kioukis A."/>
            <person name="Michalopoulou V.A."/>
            <person name="Briers L."/>
            <person name="Pirintsos S."/>
            <person name="Studholme D.J."/>
            <person name="Pavlidis P."/>
            <person name="Sarris P.F."/>
        </authorList>
    </citation>
    <scope>NUCLEOTIDE SEQUENCE [LARGE SCALE GENOMIC DNA]</scope>
    <source>
        <strain evidence="3">cv. PFS-1207/04</strain>
    </source>
</reference>
<dbReference type="EMBL" id="QGKV02000299">
    <property type="protein sequence ID" value="KAF3596700.1"/>
    <property type="molecule type" value="Genomic_DNA"/>
</dbReference>
<feature type="region of interest" description="Disordered" evidence="1">
    <location>
        <begin position="58"/>
        <end position="119"/>
    </location>
</feature>
<organism evidence="2 3">
    <name type="scientific">Brassica cretica</name>
    <name type="common">Mustard</name>
    <dbReference type="NCBI Taxonomy" id="69181"/>
    <lineage>
        <taxon>Eukaryota</taxon>
        <taxon>Viridiplantae</taxon>
        <taxon>Streptophyta</taxon>
        <taxon>Embryophyta</taxon>
        <taxon>Tracheophyta</taxon>
        <taxon>Spermatophyta</taxon>
        <taxon>Magnoliopsida</taxon>
        <taxon>eudicotyledons</taxon>
        <taxon>Gunneridae</taxon>
        <taxon>Pentapetalae</taxon>
        <taxon>rosids</taxon>
        <taxon>malvids</taxon>
        <taxon>Brassicales</taxon>
        <taxon>Brassicaceae</taxon>
        <taxon>Brassiceae</taxon>
        <taxon>Brassica</taxon>
    </lineage>
</organism>
<evidence type="ECO:0000256" key="1">
    <source>
        <dbReference type="SAM" id="MobiDB-lite"/>
    </source>
</evidence>
<sequence>MLYPGSIDHRMQGFSDKYLELQASMNQDLMVVATKPCSLLFDLYPRIHMNQALKIAATKSHSNSSCGNPYEASLNGCSHQDQSRREEPTQVAAEEPSHFEHEGGSKSEAEGLKDQGSEEAGVYQIKAQILLSKVEMN</sequence>
<comment type="caution">
    <text evidence="2">The sequence shown here is derived from an EMBL/GenBank/DDBJ whole genome shotgun (WGS) entry which is preliminary data.</text>
</comment>
<evidence type="ECO:0000313" key="3">
    <source>
        <dbReference type="Proteomes" id="UP000266723"/>
    </source>
</evidence>
<gene>
    <name evidence="2" type="ORF">DY000_02021673</name>
</gene>
<name>A0ABQ7EJJ9_BRACR</name>
<keyword evidence="3" id="KW-1185">Reference proteome</keyword>
<dbReference type="Proteomes" id="UP000266723">
    <property type="component" value="Unassembled WGS sequence"/>
</dbReference>
<accession>A0ABQ7EJJ9</accession>
<evidence type="ECO:0000313" key="2">
    <source>
        <dbReference type="EMBL" id="KAF3596700.1"/>
    </source>
</evidence>
<proteinExistence type="predicted"/>
<protein>
    <submittedName>
        <fullName evidence="2">Uncharacterized protein</fullName>
    </submittedName>
</protein>